<dbReference type="AlphaFoldDB" id="A0A087T5J8"/>
<keyword evidence="2" id="KW-1185">Reference proteome</keyword>
<dbReference type="EMBL" id="KK113525">
    <property type="protein sequence ID" value="KFM60387.1"/>
    <property type="molecule type" value="Genomic_DNA"/>
</dbReference>
<protein>
    <submittedName>
        <fullName evidence="1">Uncharacterized protein</fullName>
    </submittedName>
</protein>
<accession>A0A087T5J8</accession>
<evidence type="ECO:0000313" key="2">
    <source>
        <dbReference type="Proteomes" id="UP000054359"/>
    </source>
</evidence>
<evidence type="ECO:0000313" key="1">
    <source>
        <dbReference type="EMBL" id="KFM60387.1"/>
    </source>
</evidence>
<gene>
    <name evidence="1" type="ORF">X975_12709</name>
</gene>
<dbReference type="Proteomes" id="UP000054359">
    <property type="component" value="Unassembled WGS sequence"/>
</dbReference>
<organism evidence="1 2">
    <name type="scientific">Stegodyphus mimosarum</name>
    <name type="common">African social velvet spider</name>
    <dbReference type="NCBI Taxonomy" id="407821"/>
    <lineage>
        <taxon>Eukaryota</taxon>
        <taxon>Metazoa</taxon>
        <taxon>Ecdysozoa</taxon>
        <taxon>Arthropoda</taxon>
        <taxon>Chelicerata</taxon>
        <taxon>Arachnida</taxon>
        <taxon>Araneae</taxon>
        <taxon>Araneomorphae</taxon>
        <taxon>Entelegynae</taxon>
        <taxon>Eresoidea</taxon>
        <taxon>Eresidae</taxon>
        <taxon>Stegodyphus</taxon>
    </lineage>
</organism>
<sequence>MVMSFVIAKHQTTVAMFLADRPRIIRFITWPVRTFHIRIVSNEPVTIICPS</sequence>
<proteinExistence type="predicted"/>
<name>A0A087T5J8_STEMI</name>
<reference evidence="1 2" key="1">
    <citation type="submission" date="2013-11" db="EMBL/GenBank/DDBJ databases">
        <title>Genome sequencing of Stegodyphus mimosarum.</title>
        <authorList>
            <person name="Bechsgaard J."/>
        </authorList>
    </citation>
    <scope>NUCLEOTIDE SEQUENCE [LARGE SCALE GENOMIC DNA]</scope>
</reference>
<feature type="non-terminal residue" evidence="1">
    <location>
        <position position="51"/>
    </location>
</feature>